<accession>A0A934U1B8</accession>
<sequence>MKLDYIYYKIIRGFARVMFLPPAKTVYEEEPDEPAVFVCNHSAIRGPVMMTLDFKPKHQSWTISCALDSKEAVNYAYHDVFFSNARKCKWFWRFMAHIIAKGLPPLLRYSNTIPVYHDTRIIQTFKQSIRALTDGDHLVIFAESPKRYSEYINELQPGFVDIARLYYRKSKKALKFYPVYLEKKNAIISVGKPIAYDPERSLDDQRDTLVHYLRDNIDRLGRALPEHKPVNFLPPLWYTAYGQYEEDAAGYWKMIQDNE</sequence>
<dbReference type="EMBL" id="JAEQMG010000035">
    <property type="protein sequence ID" value="MBK6087419.1"/>
    <property type="molecule type" value="Genomic_DNA"/>
</dbReference>
<evidence type="ECO:0000313" key="2">
    <source>
        <dbReference type="Proteomes" id="UP000633365"/>
    </source>
</evidence>
<keyword evidence="2" id="KW-1185">Reference proteome</keyword>
<evidence type="ECO:0000313" key="1">
    <source>
        <dbReference type="EMBL" id="MBK6087419.1"/>
    </source>
</evidence>
<dbReference type="SUPFAM" id="SSF69593">
    <property type="entry name" value="Glycerol-3-phosphate (1)-acyltransferase"/>
    <property type="match status" value="1"/>
</dbReference>
<dbReference type="RefSeq" id="WP_201426724.1">
    <property type="nucleotide sequence ID" value="NZ_JAEQMG010000035.1"/>
</dbReference>
<dbReference type="Proteomes" id="UP000633365">
    <property type="component" value="Unassembled WGS sequence"/>
</dbReference>
<dbReference type="AlphaFoldDB" id="A0A934U1B8"/>
<name>A0A934U1B8_9FIRM</name>
<proteinExistence type="predicted"/>
<comment type="caution">
    <text evidence="1">The sequence shown here is derived from an EMBL/GenBank/DDBJ whole genome shotgun (WGS) entry which is preliminary data.</text>
</comment>
<protein>
    <recommendedName>
        <fullName evidence="3">Phospholipid/glycerol acyltransferase domain-containing protein</fullName>
    </recommendedName>
</protein>
<reference evidence="1" key="1">
    <citation type="submission" date="2021-01" db="EMBL/GenBank/DDBJ databases">
        <title>Genome public.</title>
        <authorList>
            <person name="Liu C."/>
            <person name="Sun Q."/>
        </authorList>
    </citation>
    <scope>NUCLEOTIDE SEQUENCE</scope>
    <source>
        <strain evidence="1">M6</strain>
    </source>
</reference>
<evidence type="ECO:0008006" key="3">
    <source>
        <dbReference type="Google" id="ProtNLM"/>
    </source>
</evidence>
<gene>
    <name evidence="1" type="ORF">JKK62_01935</name>
</gene>
<organism evidence="1 2">
    <name type="scientific">Ruminococcus difficilis</name>
    <dbReference type="NCBI Taxonomy" id="2763069"/>
    <lineage>
        <taxon>Bacteria</taxon>
        <taxon>Bacillati</taxon>
        <taxon>Bacillota</taxon>
        <taxon>Clostridia</taxon>
        <taxon>Eubacteriales</taxon>
        <taxon>Oscillospiraceae</taxon>
        <taxon>Ruminococcus</taxon>
    </lineage>
</organism>